<dbReference type="EMBL" id="WIQW01000043">
    <property type="protein sequence ID" value="KAF3094719.1"/>
    <property type="molecule type" value="Genomic_DNA"/>
</dbReference>
<dbReference type="Pfam" id="PF08588">
    <property type="entry name" value="Duc1"/>
    <property type="match status" value="1"/>
</dbReference>
<feature type="region of interest" description="Disordered" evidence="1">
    <location>
        <begin position="275"/>
        <end position="330"/>
    </location>
</feature>
<proteinExistence type="predicted"/>
<evidence type="ECO:0000259" key="2">
    <source>
        <dbReference type="Pfam" id="PF08588"/>
    </source>
</evidence>
<dbReference type="InterPro" id="IPR013897">
    <property type="entry name" value="Duc1"/>
</dbReference>
<dbReference type="AlphaFoldDB" id="A0A7C8J985"/>
<name>A0A7C8J985_ORBOL</name>
<accession>A0A7C8J985</accession>
<feature type="compositionally biased region" description="Acidic residues" evidence="1">
    <location>
        <begin position="277"/>
        <end position="301"/>
    </location>
</feature>
<evidence type="ECO:0000313" key="3">
    <source>
        <dbReference type="EMBL" id="KAF3094719.1"/>
    </source>
</evidence>
<reference evidence="3 4" key="1">
    <citation type="submission" date="2019-06" db="EMBL/GenBank/DDBJ databases">
        <authorList>
            <person name="Palmer J.M."/>
        </authorList>
    </citation>
    <scope>NUCLEOTIDE SEQUENCE [LARGE SCALE GENOMIC DNA]</scope>
    <source>
        <strain evidence="3 4">TWF102</strain>
    </source>
</reference>
<organism evidence="3 4">
    <name type="scientific">Orbilia oligospora</name>
    <name type="common">Nematode-trapping fungus</name>
    <name type="synonym">Arthrobotrys oligospora</name>
    <dbReference type="NCBI Taxonomy" id="2813651"/>
    <lineage>
        <taxon>Eukaryota</taxon>
        <taxon>Fungi</taxon>
        <taxon>Dikarya</taxon>
        <taxon>Ascomycota</taxon>
        <taxon>Pezizomycotina</taxon>
        <taxon>Orbiliomycetes</taxon>
        <taxon>Orbiliales</taxon>
        <taxon>Orbiliaceae</taxon>
        <taxon>Orbilia</taxon>
    </lineage>
</organism>
<dbReference type="PANTHER" id="PTHR34826:SF2">
    <property type="entry name" value="UPF0590 PROTEIN C409.17C"/>
    <property type="match status" value="1"/>
</dbReference>
<dbReference type="Proteomes" id="UP000475325">
    <property type="component" value="Unassembled WGS sequence"/>
</dbReference>
<comment type="caution">
    <text evidence="3">The sequence shown here is derived from an EMBL/GenBank/DDBJ whole genome shotgun (WGS) entry which is preliminary data.</text>
</comment>
<evidence type="ECO:0000313" key="4">
    <source>
        <dbReference type="Proteomes" id="UP000475325"/>
    </source>
</evidence>
<feature type="compositionally biased region" description="Polar residues" evidence="1">
    <location>
        <begin position="307"/>
        <end position="330"/>
    </location>
</feature>
<gene>
    <name evidence="3" type="ORF">TWF102_007510</name>
</gene>
<feature type="domain" description="Domain of unknown function at the cortex 1" evidence="2">
    <location>
        <begin position="10"/>
        <end position="271"/>
    </location>
</feature>
<dbReference type="PANTHER" id="PTHR34826">
    <property type="entry name" value="UPF0590 PROTEIN C409.17C"/>
    <property type="match status" value="1"/>
</dbReference>
<evidence type="ECO:0000256" key="1">
    <source>
        <dbReference type="SAM" id="MobiDB-lite"/>
    </source>
</evidence>
<sequence>MTRKISNYTLTVTAGPTRDISSHVPVPVNTEKPLHFDTNLISTDLFVRIQNYRGTDKTLPSTSPYFETPPHSTNKDKYSISFSPLIFKDSSINGDDLVLGNDFDEPISKNLPPGFSVAWRVARWVVDPGLDGDPWAEKPWLEGRVLSSVNVIDIGDRDDKKQAGEGVDVLGEGLYKSKLNAEEGSEEEIPKDGAARMKFFVQQEKRQNFVFKKEEKYWMDFYNPYLDFNEFALHLPGISIHILRYWDGQPLRYVLKNRVDQTVYLVVQFTLTPKEDIDTDEEDEDDDGDDEEDDEEDDEIFEDARQSEGTTSQKSTNSNPAVQTSNDDID</sequence>
<protein>
    <recommendedName>
        <fullName evidence="2">Domain of unknown function at the cortex 1 domain-containing protein</fullName>
    </recommendedName>
</protein>